<evidence type="ECO:0000259" key="8">
    <source>
        <dbReference type="PROSITE" id="PS50888"/>
    </source>
</evidence>
<dbReference type="InterPro" id="IPR011598">
    <property type="entry name" value="bHLH_dom"/>
</dbReference>
<keyword evidence="3" id="KW-0805">Transcription regulation</keyword>
<keyword evidence="10" id="KW-1185">Reference proteome</keyword>
<reference evidence="9" key="1">
    <citation type="journal article" date="2018" name="DNA Res.">
        <title>Multiple hybrid de novo genome assembly of finger millet, an orphan allotetraploid crop.</title>
        <authorList>
            <person name="Hatakeyama M."/>
            <person name="Aluri S."/>
            <person name="Balachadran M.T."/>
            <person name="Sivarajan S.R."/>
            <person name="Patrignani A."/>
            <person name="Gruter S."/>
            <person name="Poveda L."/>
            <person name="Shimizu-Inatsugi R."/>
            <person name="Baeten J."/>
            <person name="Francoijs K.J."/>
            <person name="Nataraja K.N."/>
            <person name="Reddy Y.A.N."/>
            <person name="Phadnis S."/>
            <person name="Ravikumar R.L."/>
            <person name="Schlapbach R."/>
            <person name="Sreeman S.M."/>
            <person name="Shimizu K.K."/>
        </authorList>
    </citation>
    <scope>NUCLEOTIDE SEQUENCE</scope>
</reference>
<dbReference type="GO" id="GO:0005634">
    <property type="term" value="C:nucleus"/>
    <property type="evidence" value="ECO:0007669"/>
    <property type="project" value="UniProtKB-SubCell"/>
</dbReference>
<dbReference type="Gene3D" id="4.10.280.10">
    <property type="entry name" value="Helix-loop-helix DNA-binding domain"/>
    <property type="match status" value="1"/>
</dbReference>
<gene>
    <name evidence="9" type="primary">ga03213</name>
    <name evidence="9" type="ORF">PR202_ga03213</name>
</gene>
<feature type="compositionally biased region" description="Basic and acidic residues" evidence="7">
    <location>
        <begin position="50"/>
        <end position="62"/>
    </location>
</feature>
<keyword evidence="4" id="KW-0238">DNA-binding</keyword>
<organism evidence="9 10">
    <name type="scientific">Eleusine coracana subsp. coracana</name>
    <dbReference type="NCBI Taxonomy" id="191504"/>
    <lineage>
        <taxon>Eukaryota</taxon>
        <taxon>Viridiplantae</taxon>
        <taxon>Streptophyta</taxon>
        <taxon>Embryophyta</taxon>
        <taxon>Tracheophyta</taxon>
        <taxon>Spermatophyta</taxon>
        <taxon>Magnoliopsida</taxon>
        <taxon>Liliopsida</taxon>
        <taxon>Poales</taxon>
        <taxon>Poaceae</taxon>
        <taxon>PACMAD clade</taxon>
        <taxon>Chloridoideae</taxon>
        <taxon>Cynodonteae</taxon>
        <taxon>Eleusininae</taxon>
        <taxon>Eleusine</taxon>
    </lineage>
</organism>
<dbReference type="GO" id="GO:0003677">
    <property type="term" value="F:DNA binding"/>
    <property type="evidence" value="ECO:0007669"/>
    <property type="project" value="UniProtKB-KW"/>
</dbReference>
<dbReference type="Proteomes" id="UP001054889">
    <property type="component" value="Unassembled WGS sequence"/>
</dbReference>
<evidence type="ECO:0000313" key="10">
    <source>
        <dbReference type="Proteomes" id="UP001054889"/>
    </source>
</evidence>
<dbReference type="InterPro" id="IPR031066">
    <property type="entry name" value="bHLH_ALC-like_plant"/>
</dbReference>
<dbReference type="CDD" id="cd11445">
    <property type="entry name" value="bHLH_AtPIF_like"/>
    <property type="match status" value="1"/>
</dbReference>
<comment type="similarity">
    <text evidence="2">Belongs to the bHLH protein family.</text>
</comment>
<dbReference type="InterPro" id="IPR047265">
    <property type="entry name" value="PIF1-like_bHLH"/>
</dbReference>
<dbReference type="FunFam" id="4.10.280.10:FF:000004">
    <property type="entry name" value="Basic helix-loop-helix transcription factor"/>
    <property type="match status" value="1"/>
</dbReference>
<protein>
    <recommendedName>
        <fullName evidence="8">BHLH domain-containing protein</fullName>
    </recommendedName>
</protein>
<dbReference type="SUPFAM" id="SSF47459">
    <property type="entry name" value="HLH, helix-loop-helix DNA-binding domain"/>
    <property type="match status" value="1"/>
</dbReference>
<evidence type="ECO:0000256" key="3">
    <source>
        <dbReference type="ARBA" id="ARBA00023015"/>
    </source>
</evidence>
<dbReference type="SMART" id="SM00353">
    <property type="entry name" value="HLH"/>
    <property type="match status" value="1"/>
</dbReference>
<dbReference type="AlphaFoldDB" id="A0AAV5BNH3"/>
<comment type="subcellular location">
    <subcellularLocation>
        <location evidence="1">Nucleus</location>
    </subcellularLocation>
</comment>
<reference evidence="9" key="2">
    <citation type="submission" date="2021-12" db="EMBL/GenBank/DDBJ databases">
        <title>Resequencing data analysis of finger millet.</title>
        <authorList>
            <person name="Hatakeyama M."/>
            <person name="Aluri S."/>
            <person name="Balachadran M.T."/>
            <person name="Sivarajan S.R."/>
            <person name="Poveda L."/>
            <person name="Shimizu-Inatsugi R."/>
            <person name="Schlapbach R."/>
            <person name="Sreeman S.M."/>
            <person name="Shimizu K.K."/>
        </authorList>
    </citation>
    <scope>NUCLEOTIDE SEQUENCE</scope>
</reference>
<keyword evidence="5" id="KW-0804">Transcription</keyword>
<keyword evidence="6" id="KW-0539">Nucleus</keyword>
<evidence type="ECO:0000313" key="9">
    <source>
        <dbReference type="EMBL" id="GJM87274.1"/>
    </source>
</evidence>
<dbReference type="GO" id="GO:0046983">
    <property type="term" value="F:protein dimerization activity"/>
    <property type="evidence" value="ECO:0007669"/>
    <property type="project" value="InterPro"/>
</dbReference>
<dbReference type="PANTHER" id="PTHR45855:SF6">
    <property type="entry name" value="TRANSCRIPTION FACTOR ALC"/>
    <property type="match status" value="1"/>
</dbReference>
<proteinExistence type="inferred from homology"/>
<feature type="region of interest" description="Disordered" evidence="7">
    <location>
        <begin position="21"/>
        <end position="62"/>
    </location>
</feature>
<name>A0AAV5BNH3_ELECO</name>
<evidence type="ECO:0000256" key="1">
    <source>
        <dbReference type="ARBA" id="ARBA00004123"/>
    </source>
</evidence>
<feature type="domain" description="BHLH" evidence="8">
    <location>
        <begin position="50"/>
        <end position="99"/>
    </location>
</feature>
<dbReference type="Pfam" id="PF00010">
    <property type="entry name" value="HLH"/>
    <property type="match status" value="1"/>
</dbReference>
<sequence length="294" mass="32464">MDGQQLDLIMRHQSMANICDSEVDGSRASDALGSSESEPATARPRGKRSRAAEVHNLSEKRRRSRINEKMKALQTLVPNSSKTDKASMLDDAIEYLKHLQLQVQMLSMRNGLYLAPSNLSGAPHLAPSEMCAANLQSGVKASNSGVGLLPVNQILAARRSYESPNHDQRHSKPIFLPTVPNATAVAPQFLQEPSQSSLQSFELTLPHEIIFQQDMMLKHRLISDQETPSVPGHKVKSVTQETSIADADNYDRISLRNEQSQDMVPKNTDAILFMPYLHCLQSGDPESDLRAGSK</sequence>
<evidence type="ECO:0000256" key="7">
    <source>
        <dbReference type="SAM" id="MobiDB-lite"/>
    </source>
</evidence>
<accession>A0AAV5BNH3</accession>
<dbReference type="PROSITE" id="PS50888">
    <property type="entry name" value="BHLH"/>
    <property type="match status" value="1"/>
</dbReference>
<dbReference type="InterPro" id="IPR036638">
    <property type="entry name" value="HLH_DNA-bd_sf"/>
</dbReference>
<evidence type="ECO:0000256" key="6">
    <source>
        <dbReference type="ARBA" id="ARBA00023242"/>
    </source>
</evidence>
<evidence type="ECO:0000256" key="5">
    <source>
        <dbReference type="ARBA" id="ARBA00023163"/>
    </source>
</evidence>
<evidence type="ECO:0000256" key="2">
    <source>
        <dbReference type="ARBA" id="ARBA00005510"/>
    </source>
</evidence>
<dbReference type="PANTHER" id="PTHR45855">
    <property type="entry name" value="TRANSCRIPTION FACTOR PIF1-RELATED"/>
    <property type="match status" value="1"/>
</dbReference>
<dbReference type="EMBL" id="BQKI01000001">
    <property type="protein sequence ID" value="GJM87274.1"/>
    <property type="molecule type" value="Genomic_DNA"/>
</dbReference>
<comment type="caution">
    <text evidence="9">The sequence shown here is derived from an EMBL/GenBank/DDBJ whole genome shotgun (WGS) entry which is preliminary data.</text>
</comment>
<evidence type="ECO:0000256" key="4">
    <source>
        <dbReference type="ARBA" id="ARBA00023125"/>
    </source>
</evidence>